<proteinExistence type="predicted"/>
<dbReference type="InterPro" id="IPR056513">
    <property type="entry name" value="INO80F"/>
</dbReference>
<feature type="coiled-coil region" evidence="3">
    <location>
        <begin position="29"/>
        <end position="56"/>
    </location>
</feature>
<reference evidence="6 7" key="1">
    <citation type="journal article" date="2013" name="Plant Cell">
        <title>The transition from a phytopathogenic smut ancestor to an anamorphic biocontrol agent deciphered by comparative whole-genome analysis.</title>
        <authorList>
            <person name="Lefebvre F."/>
            <person name="Joly D.L."/>
            <person name="Labbe C."/>
            <person name="Teichmann B."/>
            <person name="Linning R."/>
            <person name="Belzile F."/>
            <person name="Bakkeren G."/>
            <person name="Belanger R.R."/>
        </authorList>
    </citation>
    <scope>NUCLEOTIDE SEQUENCE [LARGE SCALE GENOMIC DNA]</scope>
    <source>
        <strain evidence="6 7">PF-1</strain>
    </source>
</reference>
<evidence type="ECO:0000313" key="7">
    <source>
        <dbReference type="Proteomes" id="UP000053664"/>
    </source>
</evidence>
<dbReference type="GeneID" id="19318422"/>
<dbReference type="HOGENOM" id="CLU_1107792_0_0_1"/>
<evidence type="ECO:0000259" key="5">
    <source>
        <dbReference type="Pfam" id="PF24245"/>
    </source>
</evidence>
<keyword evidence="3" id="KW-0175">Coiled coil</keyword>
<dbReference type="EMBL" id="KE361636">
    <property type="protein sequence ID" value="EPQ27990.1"/>
    <property type="molecule type" value="Genomic_DNA"/>
</dbReference>
<dbReference type="Proteomes" id="UP000053664">
    <property type="component" value="Unassembled WGS sequence"/>
</dbReference>
<accession>A0A061H7K3</accession>
<evidence type="ECO:0000313" key="6">
    <source>
        <dbReference type="EMBL" id="EPQ27990.1"/>
    </source>
</evidence>
<protein>
    <recommendedName>
        <fullName evidence="5">INO80 complex subunit F domain-containing protein</fullName>
    </recommendedName>
</protein>
<feature type="region of interest" description="Disordered" evidence="4">
    <location>
        <begin position="1"/>
        <end position="22"/>
    </location>
</feature>
<feature type="region of interest" description="Disordered" evidence="4">
    <location>
        <begin position="81"/>
        <end position="214"/>
    </location>
</feature>
<organism evidence="6 7">
    <name type="scientific">Pseudozyma flocculosa PF-1</name>
    <dbReference type="NCBI Taxonomy" id="1277687"/>
    <lineage>
        <taxon>Eukaryota</taxon>
        <taxon>Fungi</taxon>
        <taxon>Dikarya</taxon>
        <taxon>Basidiomycota</taxon>
        <taxon>Ustilaginomycotina</taxon>
        <taxon>Ustilaginomycetes</taxon>
        <taxon>Ustilaginales</taxon>
        <taxon>Ustilaginaceae</taxon>
        <taxon>Pseudozyma</taxon>
    </lineage>
</organism>
<evidence type="ECO:0000256" key="1">
    <source>
        <dbReference type="ARBA" id="ARBA00004123"/>
    </source>
</evidence>
<keyword evidence="2" id="KW-0539">Nucleus</keyword>
<gene>
    <name evidence="6" type="ORF">PFL1_04317</name>
</gene>
<comment type="subcellular location">
    <subcellularLocation>
        <location evidence="1">Nucleus</location>
    </subcellularLocation>
</comment>
<dbReference type="GO" id="GO:0005634">
    <property type="term" value="C:nucleus"/>
    <property type="evidence" value="ECO:0007669"/>
    <property type="project" value="UniProtKB-SubCell"/>
</dbReference>
<sequence length="214" mass="23325">MSTQNTPNTQPVKTKSKAYSSSVAIQGDAAKYRHKYKELKKKTREIETENEKLHLKTLRIKRNIQRMRLERAILYERLEAETAPQSFRAPSHHYDAAGHPVDHYPPHHPQGGPSAATSYGPSYGAPVRSTPHASSRPGADPYAYPEHDDRAAQPYRYGSGAPADGSRAHSPTGSAVPHGGPPPAADRSATLRQYTPSVSPEESRDLGRAGSKAA</sequence>
<name>A0A061H7K3_9BASI</name>
<dbReference type="Pfam" id="PF24245">
    <property type="entry name" value="INO80F"/>
    <property type="match status" value="1"/>
</dbReference>
<evidence type="ECO:0000256" key="4">
    <source>
        <dbReference type="SAM" id="MobiDB-lite"/>
    </source>
</evidence>
<dbReference type="KEGG" id="pfp:PFL1_04317"/>
<feature type="compositionally biased region" description="Polar residues" evidence="4">
    <location>
        <begin position="190"/>
        <end position="200"/>
    </location>
</feature>
<dbReference type="OrthoDB" id="10070927at2759"/>
<dbReference type="RefSeq" id="XP_007880034.1">
    <property type="nucleotide sequence ID" value="XM_007881843.1"/>
</dbReference>
<evidence type="ECO:0000256" key="3">
    <source>
        <dbReference type="SAM" id="Coils"/>
    </source>
</evidence>
<dbReference type="AlphaFoldDB" id="A0A061H7K3"/>
<feature type="compositionally biased region" description="Basic and acidic residues" evidence="4">
    <location>
        <begin position="92"/>
        <end position="105"/>
    </location>
</feature>
<evidence type="ECO:0000256" key="2">
    <source>
        <dbReference type="ARBA" id="ARBA00023242"/>
    </source>
</evidence>
<feature type="domain" description="INO80 complex subunit F" evidence="5">
    <location>
        <begin position="32"/>
        <end position="78"/>
    </location>
</feature>
<dbReference type="eggNOG" id="ENOG502SCA1">
    <property type="taxonomic scope" value="Eukaryota"/>
</dbReference>